<evidence type="ECO:0000259" key="2">
    <source>
        <dbReference type="PROSITE" id="PS50112"/>
    </source>
</evidence>
<dbReference type="InterPro" id="IPR029787">
    <property type="entry name" value="Nucleotide_cyclase"/>
</dbReference>
<feature type="compositionally biased region" description="Basic and acidic residues" evidence="1">
    <location>
        <begin position="906"/>
        <end position="918"/>
    </location>
</feature>
<dbReference type="PANTHER" id="PTHR44757:SF2">
    <property type="entry name" value="BIOFILM ARCHITECTURE MAINTENANCE PROTEIN MBAA"/>
    <property type="match status" value="1"/>
</dbReference>
<feature type="region of interest" description="Disordered" evidence="1">
    <location>
        <begin position="897"/>
        <end position="918"/>
    </location>
</feature>
<evidence type="ECO:0000313" key="6">
    <source>
        <dbReference type="EMBL" id="POO49000.1"/>
    </source>
</evidence>
<dbReference type="Gene3D" id="3.30.70.270">
    <property type="match status" value="1"/>
</dbReference>
<evidence type="ECO:0000313" key="7">
    <source>
        <dbReference type="Proteomes" id="UP000237447"/>
    </source>
</evidence>
<dbReference type="AlphaFoldDB" id="A0AAE5RUD6"/>
<dbReference type="PANTHER" id="PTHR44757">
    <property type="entry name" value="DIGUANYLATE CYCLASE DGCP"/>
    <property type="match status" value="1"/>
</dbReference>
<dbReference type="InterPro" id="IPR013655">
    <property type="entry name" value="PAS_fold_3"/>
</dbReference>
<dbReference type="InterPro" id="IPR043128">
    <property type="entry name" value="Rev_trsase/Diguanyl_cyclase"/>
</dbReference>
<proteinExistence type="predicted"/>
<evidence type="ECO:0000259" key="4">
    <source>
        <dbReference type="PROSITE" id="PS50883"/>
    </source>
</evidence>
<dbReference type="Gene3D" id="3.20.20.450">
    <property type="entry name" value="EAL domain"/>
    <property type="match status" value="1"/>
</dbReference>
<dbReference type="InterPro" id="IPR001610">
    <property type="entry name" value="PAC"/>
</dbReference>
<dbReference type="PROSITE" id="PS50883">
    <property type="entry name" value="EAL"/>
    <property type="match status" value="1"/>
</dbReference>
<dbReference type="SUPFAM" id="SSF55073">
    <property type="entry name" value="Nucleotide cyclase"/>
    <property type="match status" value="1"/>
</dbReference>
<dbReference type="InterPro" id="IPR052155">
    <property type="entry name" value="Biofilm_reg_signaling"/>
</dbReference>
<dbReference type="InterPro" id="IPR035919">
    <property type="entry name" value="EAL_sf"/>
</dbReference>
<comment type="caution">
    <text evidence="6">The sequence shown here is derived from an EMBL/GenBank/DDBJ whole genome shotgun (WGS) entry which is preliminary data.</text>
</comment>
<dbReference type="SUPFAM" id="SSF141868">
    <property type="entry name" value="EAL domain-like"/>
    <property type="match status" value="1"/>
</dbReference>
<dbReference type="InterPro" id="IPR000700">
    <property type="entry name" value="PAS-assoc_C"/>
</dbReference>
<evidence type="ECO:0000259" key="3">
    <source>
        <dbReference type="PROSITE" id="PS50113"/>
    </source>
</evidence>
<name>A0AAE5RUD6_9HYPH</name>
<feature type="domain" description="PAC" evidence="3">
    <location>
        <begin position="486"/>
        <end position="538"/>
    </location>
</feature>
<dbReference type="Pfam" id="PF08448">
    <property type="entry name" value="PAS_4"/>
    <property type="match status" value="1"/>
</dbReference>
<feature type="domain" description="PAS" evidence="2">
    <location>
        <begin position="292"/>
        <end position="362"/>
    </location>
</feature>
<dbReference type="CDD" id="cd00130">
    <property type="entry name" value="PAS"/>
    <property type="match status" value="3"/>
</dbReference>
<dbReference type="Pfam" id="PF00563">
    <property type="entry name" value="EAL"/>
    <property type="match status" value="1"/>
</dbReference>
<dbReference type="Proteomes" id="UP000237447">
    <property type="component" value="Unassembled WGS sequence"/>
</dbReference>
<dbReference type="NCBIfam" id="TIGR00229">
    <property type="entry name" value="sensory_box"/>
    <property type="match status" value="1"/>
</dbReference>
<dbReference type="CDD" id="cd01948">
    <property type="entry name" value="EAL"/>
    <property type="match status" value="1"/>
</dbReference>
<dbReference type="InterPro" id="IPR001633">
    <property type="entry name" value="EAL_dom"/>
</dbReference>
<dbReference type="PROSITE" id="PS50887">
    <property type="entry name" value="GGDEF"/>
    <property type="match status" value="1"/>
</dbReference>
<dbReference type="InterPro" id="IPR035965">
    <property type="entry name" value="PAS-like_dom_sf"/>
</dbReference>
<dbReference type="InterPro" id="IPR000160">
    <property type="entry name" value="GGDEF_dom"/>
</dbReference>
<dbReference type="SMART" id="SM00086">
    <property type="entry name" value="PAC"/>
    <property type="match status" value="2"/>
</dbReference>
<dbReference type="EMBL" id="NXEJ01000012">
    <property type="protein sequence ID" value="POO49000.1"/>
    <property type="molecule type" value="Genomic_DNA"/>
</dbReference>
<feature type="domain" description="GGDEF" evidence="5">
    <location>
        <begin position="754"/>
        <end position="888"/>
    </location>
</feature>
<feature type="domain" description="EAL" evidence="4">
    <location>
        <begin position="26"/>
        <end position="276"/>
    </location>
</feature>
<protein>
    <submittedName>
        <fullName evidence="6">Uncharacterized protein</fullName>
    </submittedName>
</protein>
<sequence length="918" mass="101774">MGVSMINRRHKNKRPVRNLISNSSRDDKLGQALRRAIDKKEIWPAFQPLVDLKTGTIFGFEVLARWTDQTGAAIAPSAFIPTAEREGLINALTERIVSDACRQAATWVGTFVLAINISPTQFRDPNLFASLNQAVQATGFPLHRIQVEITESALLENDKVVLANIKAIKSAGMGLALDDFGTGFASLTSLHYFPFDKLKIDMSFVRSMQHDAASRKIVASVIGLGQSLGMAVVAEGVETETQASILRGLGCDLGQGYLFGKPLNGKETEEVLTTSRQKALPAQDSMISMFQRVHQLEALYKAAPIGLCFLDTTLNHISVNNRFADIFGLLPADMIGRTVRDFMPDREARHVTRDLKRVLSGETIIVQDYRPAGGSGSYFVINQRVDDDDGLPIGVSVTAIDISDRKSIETALSKTEETARWSMELSPNIPWSADADGVVNFMGPSPDEAKQTISERIEDWQARMHPEDRDRVREEWGTRVATGKVFETMFRMRLLDNTWRWMLSRAKPQLDRTNAVSGWFGVITEISTQEELSVKLARYKTMLDIVERGTQSSAGFAGSETLELDSISSVSPIIHRPDNNSKMEDSLPADHLVAMLMRMFEFSPIAMSITTSDTKTSSYVKVNDAYLRLTGRRWEDISGQTLTGEGAAIDNPARDRRHRLLAEEGSYQLEEVDIAYADGTVIPTLISAQRTLIDGVSFDVEIILDVSARVRQQREIENALKASARTDSLSGLPNRAAFEEFLTEAVERNLTNDRKLALAYIDLNGFKAVNDASGHAAGDEVLRTVASRMRENFRATDFIARIGGDEFAVILDLDNRLVASFQSHLFETMERVFKPIPVKGQVKFIGAAVGVTFLQAGDTASSYVDRADEYMYLAKKTGDRIAIVCFGQIMDRVGERSESHAYPAPKETRNLKDRACND</sequence>
<dbReference type="Pfam" id="PF13188">
    <property type="entry name" value="PAS_8"/>
    <property type="match status" value="1"/>
</dbReference>
<dbReference type="CDD" id="cd01949">
    <property type="entry name" value="GGDEF"/>
    <property type="match status" value="1"/>
</dbReference>
<dbReference type="NCBIfam" id="TIGR00254">
    <property type="entry name" value="GGDEF"/>
    <property type="match status" value="1"/>
</dbReference>
<dbReference type="InterPro" id="IPR013656">
    <property type="entry name" value="PAS_4"/>
</dbReference>
<dbReference type="Gene3D" id="3.30.450.20">
    <property type="entry name" value="PAS domain"/>
    <property type="match status" value="3"/>
</dbReference>
<dbReference type="SMART" id="SM00091">
    <property type="entry name" value="PAS"/>
    <property type="match status" value="2"/>
</dbReference>
<dbReference type="PROSITE" id="PS50113">
    <property type="entry name" value="PAC"/>
    <property type="match status" value="1"/>
</dbReference>
<dbReference type="SMART" id="SM00052">
    <property type="entry name" value="EAL"/>
    <property type="match status" value="1"/>
</dbReference>
<dbReference type="Pfam" id="PF00990">
    <property type="entry name" value="GGDEF"/>
    <property type="match status" value="1"/>
</dbReference>
<dbReference type="InterPro" id="IPR000014">
    <property type="entry name" value="PAS"/>
</dbReference>
<reference evidence="6 7" key="1">
    <citation type="journal article" date="2018" name="Syst. Appl. Microbiol.">
        <title>Agrobacterium rosae sp. nov., isolated from galls on different agricultural crops.</title>
        <authorList>
            <person name="Kuzmanovic N."/>
            <person name="Pulawska J."/>
            <person name="Smalla K."/>
            <person name="Nesme X."/>
        </authorList>
    </citation>
    <scope>NUCLEOTIDE SEQUENCE [LARGE SCALE GENOMIC DNA]</scope>
    <source>
        <strain evidence="6 7">NCPPB 1650</strain>
    </source>
</reference>
<accession>A0AAE5RUD6</accession>
<evidence type="ECO:0000259" key="5">
    <source>
        <dbReference type="PROSITE" id="PS50887"/>
    </source>
</evidence>
<dbReference type="SUPFAM" id="SSF55785">
    <property type="entry name" value="PYP-like sensor domain (PAS domain)"/>
    <property type="match status" value="3"/>
</dbReference>
<evidence type="ECO:0000256" key="1">
    <source>
        <dbReference type="SAM" id="MobiDB-lite"/>
    </source>
</evidence>
<dbReference type="Pfam" id="PF08447">
    <property type="entry name" value="PAS_3"/>
    <property type="match status" value="1"/>
</dbReference>
<gene>
    <name evidence="6" type="ORF">CPJ18_23870</name>
</gene>
<dbReference type="PROSITE" id="PS50112">
    <property type="entry name" value="PAS"/>
    <property type="match status" value="1"/>
</dbReference>
<organism evidence="6 7">
    <name type="scientific">Agrobacterium rosae</name>
    <dbReference type="NCBI Taxonomy" id="1972867"/>
    <lineage>
        <taxon>Bacteria</taxon>
        <taxon>Pseudomonadati</taxon>
        <taxon>Pseudomonadota</taxon>
        <taxon>Alphaproteobacteria</taxon>
        <taxon>Hyphomicrobiales</taxon>
        <taxon>Rhizobiaceae</taxon>
        <taxon>Rhizobium/Agrobacterium group</taxon>
        <taxon>Agrobacterium</taxon>
    </lineage>
</organism>
<dbReference type="SMART" id="SM00267">
    <property type="entry name" value="GGDEF"/>
    <property type="match status" value="1"/>
</dbReference>